<evidence type="ECO:0000259" key="2">
    <source>
        <dbReference type="Pfam" id="PF01970"/>
    </source>
</evidence>
<reference evidence="3 4" key="1">
    <citation type="submission" date="2019-06" db="EMBL/GenBank/DDBJ databases">
        <title>Sequencing the genomes of 1000 actinobacteria strains.</title>
        <authorList>
            <person name="Klenk H.-P."/>
        </authorList>
    </citation>
    <scope>NUCLEOTIDE SEQUENCE [LARGE SCALE GENOMIC DNA]</scope>
    <source>
        <strain evidence="3 4">DSM 12335</strain>
    </source>
</reference>
<feature type="transmembrane region" description="Helical" evidence="1">
    <location>
        <begin position="43"/>
        <end position="67"/>
    </location>
</feature>
<feature type="transmembrane region" description="Helical" evidence="1">
    <location>
        <begin position="316"/>
        <end position="339"/>
    </location>
</feature>
<feature type="transmembrane region" description="Helical" evidence="1">
    <location>
        <begin position="351"/>
        <end position="373"/>
    </location>
</feature>
<dbReference type="OrthoDB" id="9781349at2"/>
<gene>
    <name evidence="3" type="ORF">FB467_2944</name>
</gene>
<feature type="transmembrane region" description="Helical" evidence="1">
    <location>
        <begin position="18"/>
        <end position="37"/>
    </location>
</feature>
<dbReference type="InterPro" id="IPR002823">
    <property type="entry name" value="DUF112_TM"/>
</dbReference>
<keyword evidence="1" id="KW-0472">Membrane</keyword>
<feature type="transmembrane region" description="Helical" evidence="1">
    <location>
        <begin position="199"/>
        <end position="218"/>
    </location>
</feature>
<name>A0A542YUM6_9MICO</name>
<dbReference type="Proteomes" id="UP000319516">
    <property type="component" value="Unassembled WGS sequence"/>
</dbReference>
<dbReference type="PANTHER" id="PTHR35342:SF5">
    <property type="entry name" value="TRICARBOXYLIC TRANSPORT PROTEIN"/>
    <property type="match status" value="1"/>
</dbReference>
<dbReference type="EMBL" id="VFOP01000001">
    <property type="protein sequence ID" value="TQL51782.1"/>
    <property type="molecule type" value="Genomic_DNA"/>
</dbReference>
<evidence type="ECO:0000313" key="4">
    <source>
        <dbReference type="Proteomes" id="UP000319516"/>
    </source>
</evidence>
<feature type="transmembrane region" description="Helical" evidence="1">
    <location>
        <begin position="468"/>
        <end position="487"/>
    </location>
</feature>
<sequence length="501" mass="52126">MLDNLQLGFETAVTPENLLFCLLGVVLGTVIGVMPGLGSATGVAILLPVTLTLEPVTALIMLAGIYYGSQYGASTSSILISTPGDSSSVVLTLDGYQMARKGRAGAALAISALSSFVAAILSLIGLMALAQPIADWALNFGPPENLAIIMLGLATIVSFAGENVLRGITMAAVGLLISMVGVAAGFSTARFTFGSINLLGGLSFVAVMIGIFAIGEVLHQIRRGGEAPIKAGFRDLLVTRKELRRSAAPALRGTGLGFLVGVLPGAGATLATFMSYGVEKQVSKHKDEIGKGAPEGVAGPEAANNAAANASFIPTLALGIPGSGTTAILLGAFVIFGLQPGPLLFEQQPDLVWGLLVSFFFGNLILLALNLPLAPVFAQILRIPYSYLYPMVIFVSMVGAFALGNNTFTMWVVFVAGLLGYFMKRFNFPAAPLVLGLVLGPLLERALVQTSAMGDGNLFIVFQRPLSGTLMVVALLAISAPLIGSLLRRRTARKERTTIDA</sequence>
<organism evidence="3 4">
    <name type="scientific">Ornithinicoccus hortensis</name>
    <dbReference type="NCBI Taxonomy" id="82346"/>
    <lineage>
        <taxon>Bacteria</taxon>
        <taxon>Bacillati</taxon>
        <taxon>Actinomycetota</taxon>
        <taxon>Actinomycetes</taxon>
        <taxon>Micrococcales</taxon>
        <taxon>Intrasporangiaceae</taxon>
        <taxon>Ornithinicoccus</taxon>
    </lineage>
</organism>
<dbReference type="PANTHER" id="PTHR35342">
    <property type="entry name" value="TRICARBOXYLIC TRANSPORT PROTEIN"/>
    <property type="match status" value="1"/>
</dbReference>
<feature type="transmembrane region" description="Helical" evidence="1">
    <location>
        <begin position="146"/>
        <end position="165"/>
    </location>
</feature>
<keyword evidence="1" id="KW-1133">Transmembrane helix</keyword>
<evidence type="ECO:0000313" key="3">
    <source>
        <dbReference type="EMBL" id="TQL51782.1"/>
    </source>
</evidence>
<feature type="transmembrane region" description="Helical" evidence="1">
    <location>
        <begin position="385"/>
        <end position="402"/>
    </location>
</feature>
<comment type="caution">
    <text evidence="3">The sequence shown here is derived from an EMBL/GenBank/DDBJ whole genome shotgun (WGS) entry which is preliminary data.</text>
</comment>
<dbReference type="RefSeq" id="WP_141785735.1">
    <property type="nucleotide sequence ID" value="NZ_BAAAIK010000001.1"/>
</dbReference>
<proteinExistence type="predicted"/>
<feature type="transmembrane region" description="Helical" evidence="1">
    <location>
        <begin position="430"/>
        <end position="448"/>
    </location>
</feature>
<protein>
    <submittedName>
        <fullName evidence="3">Putative tricarboxylic transport membrane protein</fullName>
    </submittedName>
</protein>
<keyword evidence="1" id="KW-0812">Transmembrane</keyword>
<evidence type="ECO:0000256" key="1">
    <source>
        <dbReference type="SAM" id="Phobius"/>
    </source>
</evidence>
<dbReference type="AlphaFoldDB" id="A0A542YUM6"/>
<feature type="transmembrane region" description="Helical" evidence="1">
    <location>
        <begin position="106"/>
        <end position="134"/>
    </location>
</feature>
<feature type="transmembrane region" description="Helical" evidence="1">
    <location>
        <begin position="172"/>
        <end position="193"/>
    </location>
</feature>
<accession>A0A542YUM6</accession>
<feature type="domain" description="DUF112" evidence="2">
    <location>
        <begin position="18"/>
        <end position="435"/>
    </location>
</feature>
<keyword evidence="4" id="KW-1185">Reference proteome</keyword>
<dbReference type="Pfam" id="PF01970">
    <property type="entry name" value="TctA"/>
    <property type="match status" value="1"/>
</dbReference>